<organism evidence="1 2">
    <name type="scientific">Morganella morganii</name>
    <name type="common">Proteus morganii</name>
    <dbReference type="NCBI Taxonomy" id="582"/>
    <lineage>
        <taxon>Bacteria</taxon>
        <taxon>Pseudomonadati</taxon>
        <taxon>Pseudomonadota</taxon>
        <taxon>Gammaproteobacteria</taxon>
        <taxon>Enterobacterales</taxon>
        <taxon>Morganellaceae</taxon>
        <taxon>Morganella</taxon>
    </lineage>
</organism>
<dbReference type="AlphaFoldDB" id="A0AAE4FEX1"/>
<reference evidence="1" key="1">
    <citation type="submission" date="2023-02" db="EMBL/GenBank/DDBJ databases">
        <title>Detection, antimicrobial susceptibility and genomic characterization of NDM-producing species of Morganellaceae, Yersiniaceae, and Enterobacteriaceae other than Klebsiella.</title>
        <authorList>
            <person name="Camargo C.H."/>
            <person name="Sacchi C.T."/>
            <person name="Campos K.R."/>
        </authorList>
    </citation>
    <scope>NUCLEOTIDE SEQUENCE</scope>
    <source>
        <strain evidence="1">1189_21</strain>
    </source>
</reference>
<evidence type="ECO:0000313" key="1">
    <source>
        <dbReference type="EMBL" id="MDS0899032.1"/>
    </source>
</evidence>
<dbReference type="EMBL" id="JAPKIY010000023">
    <property type="protein sequence ID" value="MDS0899032.1"/>
    <property type="molecule type" value="Genomic_DNA"/>
</dbReference>
<accession>A0AAE4FEX1</accession>
<sequence>MNDSSKIMFFYTVLDREQFNIREGALPPPSPTYNLPKGGVITVGFSFGVMLSIDNNYHTVIFIADDSGNQLSSTEDQRIAVDGYNISSEIKEYEKEVIALAKMDVDTNILKSGRHKATIELREGLTPNEGDDVAREVIHTLDTYFYINMENQ</sequence>
<name>A0AAE4FEX1_MORMO</name>
<comment type="caution">
    <text evidence="1">The sequence shown here is derived from an EMBL/GenBank/DDBJ whole genome shotgun (WGS) entry which is preliminary data.</text>
</comment>
<evidence type="ECO:0000313" key="2">
    <source>
        <dbReference type="Proteomes" id="UP001182247"/>
    </source>
</evidence>
<proteinExistence type="predicted"/>
<dbReference type="RefSeq" id="WP_195433310.1">
    <property type="nucleotide sequence ID" value="NZ_JADNHI010000032.1"/>
</dbReference>
<dbReference type="Proteomes" id="UP001182247">
    <property type="component" value="Unassembled WGS sequence"/>
</dbReference>
<gene>
    <name evidence="1" type="ORF">OSC06_13720</name>
</gene>
<protein>
    <submittedName>
        <fullName evidence="1">Uncharacterized protein</fullName>
    </submittedName>
</protein>